<evidence type="ECO:0000313" key="2">
    <source>
        <dbReference type="Proteomes" id="UP000016570"/>
    </source>
</evidence>
<proteinExistence type="predicted"/>
<dbReference type="STRING" id="1219065.VPR01S_01_01150"/>
<dbReference type="InterPro" id="IPR051159">
    <property type="entry name" value="Hexapeptide_acetyltransf"/>
</dbReference>
<dbReference type="RefSeq" id="WP_021703335.1">
    <property type="nucleotide sequence ID" value="NZ_BATJ01000001.1"/>
</dbReference>
<organism evidence="1 2">
    <name type="scientific">Vibrio proteolyticus NBRC 13287</name>
    <dbReference type="NCBI Taxonomy" id="1219065"/>
    <lineage>
        <taxon>Bacteria</taxon>
        <taxon>Pseudomonadati</taxon>
        <taxon>Pseudomonadota</taxon>
        <taxon>Gammaproteobacteria</taxon>
        <taxon>Vibrionales</taxon>
        <taxon>Vibrionaceae</taxon>
        <taxon>Vibrio</taxon>
    </lineage>
</organism>
<accession>U3BF52</accession>
<dbReference type="Pfam" id="PF00132">
    <property type="entry name" value="Hexapep"/>
    <property type="match status" value="1"/>
</dbReference>
<sequence length="245" mass="26642">MNALTLSHVKVWLKHHPNPGIRNVFFILKKLRSENLPTPTFYNNLLASLQTLFLSIWSAFTHTFLHLPAFKGKADKVGKRLFLYGGTPQVLGPLKICIGDDCRISGQTTFSGRVSAAQPLLEIGNNVGIAWRTTISVGTRVRIEDNVRVSAGCFLFGYSGHPLDAARRARGEADDPHQIGEIVLRKNVWICTNVIIQCGIEIGEGTVVAAGSVVTHDLPANVLAAGNPAKVIRHLTTSAEEAHHA</sequence>
<dbReference type="CDD" id="cd04647">
    <property type="entry name" value="LbH_MAT_like"/>
    <property type="match status" value="1"/>
</dbReference>
<dbReference type="eggNOG" id="COG0110">
    <property type="taxonomic scope" value="Bacteria"/>
</dbReference>
<evidence type="ECO:0008006" key="3">
    <source>
        <dbReference type="Google" id="ProtNLM"/>
    </source>
</evidence>
<dbReference type="InterPro" id="IPR001451">
    <property type="entry name" value="Hexapep"/>
</dbReference>
<protein>
    <recommendedName>
        <fullName evidence="3">Acetyltransferase</fullName>
    </recommendedName>
</protein>
<name>U3BF52_VIBPR</name>
<comment type="caution">
    <text evidence="1">The sequence shown here is derived from an EMBL/GenBank/DDBJ whole genome shotgun (WGS) entry which is preliminary data.</text>
</comment>
<reference evidence="1 2" key="1">
    <citation type="submission" date="2013-09" db="EMBL/GenBank/DDBJ databases">
        <title>Whole genome shotgun sequence of Vibrio proteolyticus NBRC 13287.</title>
        <authorList>
            <person name="Isaki S."/>
            <person name="Hosoyama A."/>
            <person name="Numata M."/>
            <person name="Hashimoto M."/>
            <person name="Hosoyama Y."/>
            <person name="Tsuchikane K."/>
            <person name="Noguchi M."/>
            <person name="Hirakata S."/>
            <person name="Ichikawa N."/>
            <person name="Ohji S."/>
            <person name="Yamazoe A."/>
            <person name="Fujita N."/>
        </authorList>
    </citation>
    <scope>NUCLEOTIDE SEQUENCE [LARGE SCALE GENOMIC DNA]</scope>
    <source>
        <strain evidence="1 2">NBRC 13287</strain>
    </source>
</reference>
<dbReference type="InterPro" id="IPR011004">
    <property type="entry name" value="Trimer_LpxA-like_sf"/>
</dbReference>
<dbReference type="EMBL" id="BATJ01000001">
    <property type="protein sequence ID" value="GAD65343.1"/>
    <property type="molecule type" value="Genomic_DNA"/>
</dbReference>
<dbReference type="PANTHER" id="PTHR23416">
    <property type="entry name" value="SIALIC ACID SYNTHASE-RELATED"/>
    <property type="match status" value="1"/>
</dbReference>
<keyword evidence="2" id="KW-1185">Reference proteome</keyword>
<dbReference type="AlphaFoldDB" id="U3BF52"/>
<dbReference type="Gene3D" id="2.160.10.10">
    <property type="entry name" value="Hexapeptide repeat proteins"/>
    <property type="match status" value="1"/>
</dbReference>
<gene>
    <name evidence="1" type="ORF">VPR01S_01_01150</name>
</gene>
<dbReference type="Proteomes" id="UP000016570">
    <property type="component" value="Unassembled WGS sequence"/>
</dbReference>
<dbReference type="SUPFAM" id="SSF51161">
    <property type="entry name" value="Trimeric LpxA-like enzymes"/>
    <property type="match status" value="1"/>
</dbReference>
<evidence type="ECO:0000313" key="1">
    <source>
        <dbReference type="EMBL" id="GAD65343.1"/>
    </source>
</evidence>